<evidence type="ECO:0000313" key="2">
    <source>
        <dbReference type="EMBL" id="PXW46409.1"/>
    </source>
</evidence>
<comment type="caution">
    <text evidence="2">The sequence shown here is derived from an EMBL/GenBank/DDBJ whole genome shotgun (WGS) entry which is preliminary data.</text>
</comment>
<dbReference type="AlphaFoldDB" id="A0A318FZW9"/>
<dbReference type="GO" id="GO:0016740">
    <property type="term" value="F:transferase activity"/>
    <property type="evidence" value="ECO:0007669"/>
    <property type="project" value="UniProtKB-KW"/>
</dbReference>
<sequence length="912" mass="101526">MENARPLFHPPAIPAHFADYYQRHAGESMLVCGCGNSLNQLHDAEHYLTIGVNDIGRKFHPDYLVVLNSRHQFTAERFAYIEQSQAQAVFSHLSLDIPNPGVVRFALGQYGGVEINDCHSLPYTRNSTYVAACLAMFMGAKRIGFIGMDFTDHHFFAQTGRHSLSHELTRICQEYARLVEAAARHGVEMVNLSKHSAVHTLPYQSLSVFAREAKSAKSLNIVSYATTPVVGVPKLLSECIEHCTPHRCRTVWATHQYGNGVQFEREVEWERQPDIANALLEAADLLIVHNGFTAPQHKALLANKPVITLAHNYISNVDQQFVARGMPGLVVAQYQAALPEFAQWRAVPNPVPLWNPLFTNTEKEATVTIAYTPSVKHDEYPVDHRLYWHGKGYRRTMAILARLAQRYPLRLLTLDAGQVDFTQSMMMKQRAHIVIDECVTGSYHRNSLEGLAAGAVVVNGLGLKPDIAAVLQQCVPNAGSPFVCASLDTLESVLSELIELGPQRLRERGAQSHAWLQQHWDFAGQWPLFWLPAIQTLFGNTRPILPPLTRPQSNTPIAPRLAAPDALDDGVSVIVPFAGQTRLAALQCTLEGLKKQLDVRRVLVVELDKYPHAQDIATTLADDYLFACTSSPFSKARALNIALPFVRTRYLLWLDSDLLLPPDFIRQAWQECETRRLDSLIPWSTVYFLGEEESLQVQTGLRRPETCSPVFQQPRGAQGAAVLARTDFVLRHGGMDEAFLGWGGEDNAWFHKASVLGTIALTHDAQRPLYHLYHPLSSGYCRQQEHIAANPHYSHNVQRLQSLRNIRHGVTFSQHYPPPAKHTAPWDRTVTVVCPPAYTALAQRLQAIYGEALHMVTQPEPQSIDLGLPSQPSASPDTLVAHVIKTICTFHARNAASTASGDIHEASISGTI</sequence>
<evidence type="ECO:0000259" key="1">
    <source>
        <dbReference type="Pfam" id="PF00535"/>
    </source>
</evidence>
<proteinExistence type="predicted"/>
<evidence type="ECO:0000313" key="3">
    <source>
        <dbReference type="Proteomes" id="UP000247485"/>
    </source>
</evidence>
<organism evidence="2 3">
    <name type="scientific">Klebsiella oxytoca</name>
    <dbReference type="NCBI Taxonomy" id="571"/>
    <lineage>
        <taxon>Bacteria</taxon>
        <taxon>Pseudomonadati</taxon>
        <taxon>Pseudomonadota</taxon>
        <taxon>Gammaproteobacteria</taxon>
        <taxon>Enterobacterales</taxon>
        <taxon>Enterobacteriaceae</taxon>
        <taxon>Klebsiella/Raoultella group</taxon>
        <taxon>Klebsiella</taxon>
    </lineage>
</organism>
<protein>
    <submittedName>
        <fullName evidence="2">Glycosyl transferase family 2</fullName>
    </submittedName>
</protein>
<dbReference type="Gene3D" id="3.90.1480.10">
    <property type="entry name" value="Alpha-2,3-sialyltransferase"/>
    <property type="match status" value="1"/>
</dbReference>
<dbReference type="Pfam" id="PF00535">
    <property type="entry name" value="Glycos_transf_2"/>
    <property type="match status" value="1"/>
</dbReference>
<gene>
    <name evidence="2" type="ORF">DET57_10583</name>
</gene>
<dbReference type="InterPro" id="IPR029044">
    <property type="entry name" value="Nucleotide-diphossugar_trans"/>
</dbReference>
<dbReference type="RefSeq" id="WP_110273464.1">
    <property type="nucleotide sequence ID" value="NZ_QJJG01000005.1"/>
</dbReference>
<accession>A0A318FZW9</accession>
<keyword evidence="2" id="KW-0808">Transferase</keyword>
<dbReference type="EMBL" id="QJJG01000005">
    <property type="protein sequence ID" value="PXW46409.1"/>
    <property type="molecule type" value="Genomic_DNA"/>
</dbReference>
<feature type="domain" description="Glycosyltransferase 2-like" evidence="1">
    <location>
        <begin position="572"/>
        <end position="698"/>
    </location>
</feature>
<dbReference type="Proteomes" id="UP000247485">
    <property type="component" value="Unassembled WGS sequence"/>
</dbReference>
<reference evidence="2 3" key="1">
    <citation type="submission" date="2018-05" db="EMBL/GenBank/DDBJ databases">
        <title>Freshwater and sediment microbial communities from various areas in North America, analyzing microbe dynamics in response to fracking.</title>
        <authorList>
            <person name="Lamendella R."/>
        </authorList>
    </citation>
    <scope>NUCLEOTIDE SEQUENCE [LARGE SCALE GENOMIC DNA]</scope>
    <source>
        <strain evidence="2 3">67</strain>
    </source>
</reference>
<dbReference type="SUPFAM" id="SSF53448">
    <property type="entry name" value="Nucleotide-diphospho-sugar transferases"/>
    <property type="match status" value="1"/>
</dbReference>
<name>A0A318FZW9_KLEOX</name>
<dbReference type="InterPro" id="IPR001173">
    <property type="entry name" value="Glyco_trans_2-like"/>
</dbReference>
<dbReference type="Gene3D" id="3.90.550.10">
    <property type="entry name" value="Spore Coat Polysaccharide Biosynthesis Protein SpsA, Chain A"/>
    <property type="match status" value="1"/>
</dbReference>